<dbReference type="PANTHER" id="PTHR30146">
    <property type="entry name" value="LACI-RELATED TRANSCRIPTIONAL REPRESSOR"/>
    <property type="match status" value="1"/>
</dbReference>
<dbReference type="GO" id="GO:0003700">
    <property type="term" value="F:DNA-binding transcription factor activity"/>
    <property type="evidence" value="ECO:0007669"/>
    <property type="project" value="TreeGrafter"/>
</dbReference>
<keyword evidence="1" id="KW-0805">Transcription regulation</keyword>
<proteinExistence type="predicted"/>
<evidence type="ECO:0000256" key="1">
    <source>
        <dbReference type="ARBA" id="ARBA00023015"/>
    </source>
</evidence>
<dbReference type="Gene3D" id="1.10.260.40">
    <property type="entry name" value="lambda repressor-like DNA-binding domains"/>
    <property type="match status" value="1"/>
</dbReference>
<dbReference type="PROSITE" id="PS50932">
    <property type="entry name" value="HTH_LACI_2"/>
    <property type="match status" value="1"/>
</dbReference>
<keyword evidence="6" id="KW-1185">Reference proteome</keyword>
<dbReference type="PANTHER" id="PTHR30146:SF138">
    <property type="entry name" value="TRANSCRIPTIONAL REGULATORY PROTEIN"/>
    <property type="match status" value="1"/>
</dbReference>
<name>D0LPZ4_HALO1</name>
<organism evidence="5 6">
    <name type="scientific">Haliangium ochraceum (strain DSM 14365 / JCM 11303 / SMP-2)</name>
    <dbReference type="NCBI Taxonomy" id="502025"/>
    <lineage>
        <taxon>Bacteria</taxon>
        <taxon>Pseudomonadati</taxon>
        <taxon>Myxococcota</taxon>
        <taxon>Polyangia</taxon>
        <taxon>Haliangiales</taxon>
        <taxon>Kofleriaceae</taxon>
        <taxon>Haliangium</taxon>
    </lineage>
</organism>
<dbReference type="Proteomes" id="UP000001880">
    <property type="component" value="Chromosome"/>
</dbReference>
<dbReference type="Gene3D" id="3.40.50.2300">
    <property type="match status" value="2"/>
</dbReference>
<sequence>MSVSIKDIARAAGVSHSTVSRALRDSPLIRLETRERVQRIAREMGYTPNAVAQGLRSQRTDTIGLVIASIADPYYAKLVRGAESVAEEQGLSVLISSSYGEPERERRAIETSLRRRVDGLLVASSRPGSALEGQLAQRAGAVVAVNPETPALAARLCSVAVDNQDGARQIVAHAIELGHRRIGYLGVSDRALTDAQRERGWRAALAAAGIEPEPAWLARSEVSDTGTEDSLGRADVVSAEALAPRLLAAGMTALCCYNDMMATGALLACRRQGVRVPEDCSVLGFDDIDLARYVSPPLTTVRQDIGELGRVAMRAVLARMAGQPVEDQLLATALVTRASSAPPPSPGSAP</sequence>
<dbReference type="Pfam" id="PF00356">
    <property type="entry name" value="LacI"/>
    <property type="match status" value="1"/>
</dbReference>
<dbReference type="OrthoDB" id="59108at2"/>
<dbReference type="Pfam" id="PF13377">
    <property type="entry name" value="Peripla_BP_3"/>
    <property type="match status" value="1"/>
</dbReference>
<dbReference type="HOGENOM" id="CLU_037628_6_1_7"/>
<dbReference type="InterPro" id="IPR046335">
    <property type="entry name" value="LacI/GalR-like_sensor"/>
</dbReference>
<dbReference type="SUPFAM" id="SSF47413">
    <property type="entry name" value="lambda repressor-like DNA-binding domains"/>
    <property type="match status" value="1"/>
</dbReference>
<evidence type="ECO:0000313" key="6">
    <source>
        <dbReference type="Proteomes" id="UP000001880"/>
    </source>
</evidence>
<reference evidence="5 6" key="1">
    <citation type="journal article" date="2010" name="Stand. Genomic Sci.">
        <title>Complete genome sequence of Haliangium ochraceum type strain (SMP-2).</title>
        <authorList>
            <consortium name="US DOE Joint Genome Institute (JGI-PGF)"/>
            <person name="Ivanova N."/>
            <person name="Daum C."/>
            <person name="Lang E."/>
            <person name="Abt B."/>
            <person name="Kopitz M."/>
            <person name="Saunders E."/>
            <person name="Lapidus A."/>
            <person name="Lucas S."/>
            <person name="Glavina Del Rio T."/>
            <person name="Nolan M."/>
            <person name="Tice H."/>
            <person name="Copeland A."/>
            <person name="Cheng J.F."/>
            <person name="Chen F."/>
            <person name="Bruce D."/>
            <person name="Goodwin L."/>
            <person name="Pitluck S."/>
            <person name="Mavromatis K."/>
            <person name="Pati A."/>
            <person name="Mikhailova N."/>
            <person name="Chen A."/>
            <person name="Palaniappan K."/>
            <person name="Land M."/>
            <person name="Hauser L."/>
            <person name="Chang Y.J."/>
            <person name="Jeffries C.D."/>
            <person name="Detter J.C."/>
            <person name="Brettin T."/>
            <person name="Rohde M."/>
            <person name="Goker M."/>
            <person name="Bristow J."/>
            <person name="Markowitz V."/>
            <person name="Eisen J.A."/>
            <person name="Hugenholtz P."/>
            <person name="Kyrpides N.C."/>
            <person name="Klenk H.P."/>
        </authorList>
    </citation>
    <scope>NUCLEOTIDE SEQUENCE [LARGE SCALE GENOMIC DNA]</scope>
    <source>
        <strain evidence="6">DSM 14365 / CIP 107738 / JCM 11303 / AJ 13395 / SMP-2</strain>
    </source>
</reference>
<dbReference type="EMBL" id="CP001804">
    <property type="protein sequence ID" value="ACY17031.1"/>
    <property type="molecule type" value="Genomic_DNA"/>
</dbReference>
<feature type="domain" description="HTH lacI-type" evidence="4">
    <location>
        <begin position="3"/>
        <end position="57"/>
    </location>
</feature>
<dbReference type="eggNOG" id="COG1609">
    <property type="taxonomic scope" value="Bacteria"/>
</dbReference>
<dbReference type="AlphaFoldDB" id="D0LPZ4"/>
<dbReference type="InterPro" id="IPR000843">
    <property type="entry name" value="HTH_LacI"/>
</dbReference>
<protein>
    <submittedName>
        <fullName evidence="5">Transcriptional regulator, LacI family</fullName>
    </submittedName>
</protein>
<dbReference type="CDD" id="cd01392">
    <property type="entry name" value="HTH_LacI"/>
    <property type="match status" value="1"/>
</dbReference>
<dbReference type="SUPFAM" id="SSF53822">
    <property type="entry name" value="Periplasmic binding protein-like I"/>
    <property type="match status" value="1"/>
</dbReference>
<dbReference type="STRING" id="502025.Hoch_4539"/>
<accession>D0LPZ4</accession>
<evidence type="ECO:0000259" key="4">
    <source>
        <dbReference type="PROSITE" id="PS50932"/>
    </source>
</evidence>
<dbReference type="KEGG" id="hoh:Hoch_4539"/>
<evidence type="ECO:0000256" key="3">
    <source>
        <dbReference type="ARBA" id="ARBA00023163"/>
    </source>
</evidence>
<dbReference type="InterPro" id="IPR028082">
    <property type="entry name" value="Peripla_BP_I"/>
</dbReference>
<evidence type="ECO:0000256" key="2">
    <source>
        <dbReference type="ARBA" id="ARBA00023125"/>
    </source>
</evidence>
<dbReference type="GO" id="GO:0000976">
    <property type="term" value="F:transcription cis-regulatory region binding"/>
    <property type="evidence" value="ECO:0007669"/>
    <property type="project" value="TreeGrafter"/>
</dbReference>
<keyword evidence="3" id="KW-0804">Transcription</keyword>
<dbReference type="CDD" id="cd06267">
    <property type="entry name" value="PBP1_LacI_sugar_binding-like"/>
    <property type="match status" value="1"/>
</dbReference>
<keyword evidence="2" id="KW-0238">DNA-binding</keyword>
<evidence type="ECO:0000313" key="5">
    <source>
        <dbReference type="EMBL" id="ACY17031.1"/>
    </source>
</evidence>
<gene>
    <name evidence="5" type="ordered locus">Hoch_4539</name>
</gene>
<dbReference type="SMART" id="SM00354">
    <property type="entry name" value="HTH_LACI"/>
    <property type="match status" value="1"/>
</dbReference>
<dbReference type="InterPro" id="IPR010982">
    <property type="entry name" value="Lambda_DNA-bd_dom_sf"/>
</dbReference>
<dbReference type="RefSeq" id="WP_012829629.1">
    <property type="nucleotide sequence ID" value="NC_013440.1"/>
</dbReference>
<dbReference type="PROSITE" id="PS00356">
    <property type="entry name" value="HTH_LACI_1"/>
    <property type="match status" value="1"/>
</dbReference>